<evidence type="ECO:0000259" key="1">
    <source>
        <dbReference type="Pfam" id="PF08546"/>
    </source>
</evidence>
<dbReference type="Pfam" id="PF08546">
    <property type="entry name" value="ApbA_C"/>
    <property type="match status" value="1"/>
</dbReference>
<evidence type="ECO:0000313" key="3">
    <source>
        <dbReference type="Proteomes" id="UP000658131"/>
    </source>
</evidence>
<comment type="caution">
    <text evidence="2">The sequence shown here is derived from an EMBL/GenBank/DDBJ whole genome shotgun (WGS) entry which is preliminary data.</text>
</comment>
<gene>
    <name evidence="2" type="ORF">H8717_16075</name>
</gene>
<dbReference type="EMBL" id="JACRTB010000071">
    <property type="protein sequence ID" value="MBC8577894.1"/>
    <property type="molecule type" value="Genomic_DNA"/>
</dbReference>
<accession>A0ABR7NN94</accession>
<keyword evidence="3" id="KW-1185">Reference proteome</keyword>
<organism evidence="2 3">
    <name type="scientific">Yanshouia hominis</name>
    <dbReference type="NCBI Taxonomy" id="2763673"/>
    <lineage>
        <taxon>Bacteria</taxon>
        <taxon>Bacillati</taxon>
        <taxon>Bacillota</taxon>
        <taxon>Clostridia</taxon>
        <taxon>Eubacteriales</taxon>
        <taxon>Oscillospiraceae</taxon>
        <taxon>Yanshouia</taxon>
    </lineage>
</organism>
<dbReference type="InterPro" id="IPR013752">
    <property type="entry name" value="KPA_reductase"/>
</dbReference>
<reference evidence="2 3" key="1">
    <citation type="submission" date="2020-08" db="EMBL/GenBank/DDBJ databases">
        <title>Genome public.</title>
        <authorList>
            <person name="Liu C."/>
            <person name="Sun Q."/>
        </authorList>
    </citation>
    <scope>NUCLEOTIDE SEQUENCE [LARGE SCALE GENOMIC DNA]</scope>
    <source>
        <strain evidence="2 3">BX1</strain>
    </source>
</reference>
<dbReference type="RefSeq" id="WP_262401215.1">
    <property type="nucleotide sequence ID" value="NZ_JACRTB010000071.1"/>
</dbReference>
<sequence>MIDVSLNQVSVVCQLTYGKLLKNKQAMETICAVQAEVVAVANSYAMRLDLNPII</sequence>
<dbReference type="Proteomes" id="UP000658131">
    <property type="component" value="Unassembled WGS sequence"/>
</dbReference>
<protein>
    <recommendedName>
        <fullName evidence="1">Ketopantoate reductase C-terminal domain-containing protein</fullName>
    </recommendedName>
</protein>
<evidence type="ECO:0000313" key="2">
    <source>
        <dbReference type="EMBL" id="MBC8577894.1"/>
    </source>
</evidence>
<feature type="domain" description="Ketopantoate reductase C-terminal" evidence="1">
    <location>
        <begin position="1"/>
        <end position="47"/>
    </location>
</feature>
<proteinExistence type="predicted"/>
<name>A0ABR7NN94_9FIRM</name>